<gene>
    <name evidence="5" type="ORF">FHX71_000598</name>
</gene>
<dbReference type="AlphaFoldDB" id="A0A7W3J5H3"/>
<comment type="subcellular location">
    <subcellularLocation>
        <location evidence="1">Cell envelope</location>
    </subcellularLocation>
</comment>
<dbReference type="InterPro" id="IPR006059">
    <property type="entry name" value="SBP"/>
</dbReference>
<dbReference type="InterPro" id="IPR006311">
    <property type="entry name" value="TAT_signal"/>
</dbReference>
<dbReference type="PANTHER" id="PTHR43649:SF31">
    <property type="entry name" value="SN-GLYCEROL-3-PHOSPHATE-BINDING PERIPLASMIC PROTEIN UGPB"/>
    <property type="match status" value="1"/>
</dbReference>
<comment type="similarity">
    <text evidence="2">Belongs to the bacterial solute-binding protein 1 family.</text>
</comment>
<dbReference type="GO" id="GO:0030313">
    <property type="term" value="C:cell envelope"/>
    <property type="evidence" value="ECO:0007669"/>
    <property type="project" value="UniProtKB-SubCell"/>
</dbReference>
<dbReference type="Proteomes" id="UP000540568">
    <property type="component" value="Unassembled WGS sequence"/>
</dbReference>
<accession>A0A7W3J5H3</accession>
<reference evidence="5 6" key="1">
    <citation type="submission" date="2020-07" db="EMBL/GenBank/DDBJ databases">
        <title>Sequencing the genomes of 1000 actinobacteria strains.</title>
        <authorList>
            <person name="Klenk H.-P."/>
        </authorList>
    </citation>
    <scope>NUCLEOTIDE SEQUENCE [LARGE SCALE GENOMIC DNA]</scope>
    <source>
        <strain evidence="5 6">DSM 44121</strain>
    </source>
</reference>
<organism evidence="5 6">
    <name type="scientific">Promicromonospora sukumoe</name>
    <dbReference type="NCBI Taxonomy" id="88382"/>
    <lineage>
        <taxon>Bacteria</taxon>
        <taxon>Bacillati</taxon>
        <taxon>Actinomycetota</taxon>
        <taxon>Actinomycetes</taxon>
        <taxon>Micrococcales</taxon>
        <taxon>Promicromonosporaceae</taxon>
        <taxon>Promicromonospora</taxon>
    </lineage>
</organism>
<dbReference type="SUPFAM" id="SSF53850">
    <property type="entry name" value="Periplasmic binding protein-like II"/>
    <property type="match status" value="1"/>
</dbReference>
<dbReference type="PROSITE" id="PS51318">
    <property type="entry name" value="TAT"/>
    <property type="match status" value="1"/>
</dbReference>
<sequence length="548" mass="58440">MSHPSLDRRTFLGAGLLGMAGLLTAGSLSGCSTSTTTSGGSVAGAGVTLPSYIRFDGVTPDLPGTDAGIPDTFFAYPANPQRVLTGVPADGSGIRGSVPINQAVPPGMDRNSYWQALNERIGSDLSLTITPGADFPQRFATAVAGDGLGDVFNVDGAFPQLPQLLESTCQDLTEYLSGDAIADYPFLANLPTDSWRGTVFNGKIYGIPVTRGVQSSVLLMARADLFEERGVDPAPATIDEFVRACEEMTDPRANTWALTSVPMVMLQQMYGLPNTWAVDDDGTFTHALELEPYKDALELGRRLIADELVHPDSVDSATADQKMWFGAGSAALHQDTYSSMGSMYESNADGLEGYSVGLLLTPSEDGEPAPLWLGNPNNSISALKKTDPARTKMLLEVLNWLAAPIGTEEHLSRKYGVEGVHYTLDDADPVLTPLGKTEACGGTFPIEYLVDGPRPNYYPGRPHVAQDIHDHMEQAIPGGVRNPTVGLYSGTQGTTGGRLNTTITDAVNSILLGREPVSSWDAVAADWRKQGGDTIRKEYEEGHAELNA</sequence>
<comment type="caution">
    <text evidence="5">The sequence shown here is derived from an EMBL/GenBank/DDBJ whole genome shotgun (WGS) entry which is preliminary data.</text>
</comment>
<dbReference type="EMBL" id="JACGWV010000001">
    <property type="protein sequence ID" value="MBA8806656.1"/>
    <property type="molecule type" value="Genomic_DNA"/>
</dbReference>
<evidence type="ECO:0000313" key="6">
    <source>
        <dbReference type="Proteomes" id="UP000540568"/>
    </source>
</evidence>
<evidence type="ECO:0000256" key="3">
    <source>
        <dbReference type="ARBA" id="ARBA00022448"/>
    </source>
</evidence>
<evidence type="ECO:0000256" key="1">
    <source>
        <dbReference type="ARBA" id="ARBA00004196"/>
    </source>
</evidence>
<dbReference type="Gene3D" id="3.40.190.10">
    <property type="entry name" value="Periplasmic binding protein-like II"/>
    <property type="match status" value="1"/>
</dbReference>
<keyword evidence="6" id="KW-1185">Reference proteome</keyword>
<protein>
    <submittedName>
        <fullName evidence="5">Putative aldouronate transport system substrate-binding protein</fullName>
    </submittedName>
</protein>
<evidence type="ECO:0000256" key="2">
    <source>
        <dbReference type="ARBA" id="ARBA00008520"/>
    </source>
</evidence>
<dbReference type="Pfam" id="PF01547">
    <property type="entry name" value="SBP_bac_1"/>
    <property type="match status" value="1"/>
</dbReference>
<dbReference type="InterPro" id="IPR050490">
    <property type="entry name" value="Bact_solute-bd_prot1"/>
</dbReference>
<evidence type="ECO:0000256" key="4">
    <source>
        <dbReference type="ARBA" id="ARBA00022729"/>
    </source>
</evidence>
<keyword evidence="3" id="KW-0813">Transport</keyword>
<proteinExistence type="inferred from homology"/>
<keyword evidence="4" id="KW-0732">Signal</keyword>
<evidence type="ECO:0000313" key="5">
    <source>
        <dbReference type="EMBL" id="MBA8806656.1"/>
    </source>
</evidence>
<name>A0A7W3J5H3_9MICO</name>
<dbReference type="PANTHER" id="PTHR43649">
    <property type="entry name" value="ARABINOSE-BINDING PROTEIN-RELATED"/>
    <property type="match status" value="1"/>
</dbReference>
<dbReference type="RefSeq" id="WP_182614356.1">
    <property type="nucleotide sequence ID" value="NZ_BAAATF010000002.1"/>
</dbReference>